<proteinExistence type="predicted"/>
<dbReference type="InterPro" id="IPR029063">
    <property type="entry name" value="SAM-dependent_MTases_sf"/>
</dbReference>
<dbReference type="Gene3D" id="3.40.50.150">
    <property type="entry name" value="Vaccinia Virus protein VP39"/>
    <property type="match status" value="1"/>
</dbReference>
<gene>
    <name evidence="1" type="ORF">THAOC_03994</name>
</gene>
<evidence type="ECO:0000313" key="2">
    <source>
        <dbReference type="Proteomes" id="UP000266841"/>
    </source>
</evidence>
<organism evidence="1 2">
    <name type="scientific">Thalassiosira oceanica</name>
    <name type="common">Marine diatom</name>
    <dbReference type="NCBI Taxonomy" id="159749"/>
    <lineage>
        <taxon>Eukaryota</taxon>
        <taxon>Sar</taxon>
        <taxon>Stramenopiles</taxon>
        <taxon>Ochrophyta</taxon>
        <taxon>Bacillariophyta</taxon>
        <taxon>Coscinodiscophyceae</taxon>
        <taxon>Thalassiosirophycidae</taxon>
        <taxon>Thalassiosirales</taxon>
        <taxon>Thalassiosiraceae</taxon>
        <taxon>Thalassiosira</taxon>
    </lineage>
</organism>
<dbReference type="SUPFAM" id="SSF53335">
    <property type="entry name" value="S-adenosyl-L-methionine-dependent methyltransferases"/>
    <property type="match status" value="1"/>
</dbReference>
<dbReference type="eggNOG" id="ENOG502R25G">
    <property type="taxonomic scope" value="Eukaryota"/>
</dbReference>
<comment type="caution">
    <text evidence="1">The sequence shown here is derived from an EMBL/GenBank/DDBJ whole genome shotgun (WGS) entry which is preliminary data.</text>
</comment>
<dbReference type="OrthoDB" id="46632at2759"/>
<evidence type="ECO:0000313" key="1">
    <source>
        <dbReference type="EMBL" id="EJK74333.1"/>
    </source>
</evidence>
<dbReference type="Proteomes" id="UP000266841">
    <property type="component" value="Unassembled WGS sequence"/>
</dbReference>
<protein>
    <submittedName>
        <fullName evidence="1">Uncharacterized protein</fullName>
    </submittedName>
</protein>
<reference evidence="1 2" key="1">
    <citation type="journal article" date="2012" name="Genome Biol.">
        <title>Genome and low-iron response of an oceanic diatom adapted to chronic iron limitation.</title>
        <authorList>
            <person name="Lommer M."/>
            <person name="Specht M."/>
            <person name="Roy A.S."/>
            <person name="Kraemer L."/>
            <person name="Andreson R."/>
            <person name="Gutowska M.A."/>
            <person name="Wolf J."/>
            <person name="Bergner S.V."/>
            <person name="Schilhabel M.B."/>
            <person name="Klostermeier U.C."/>
            <person name="Beiko R.G."/>
            <person name="Rosenstiel P."/>
            <person name="Hippler M."/>
            <person name="Laroche J."/>
        </authorList>
    </citation>
    <scope>NUCLEOTIDE SEQUENCE [LARGE SCALE GENOMIC DNA]</scope>
    <source>
        <strain evidence="1 2">CCMP1005</strain>
    </source>
</reference>
<sequence length="593" mass="65497">MGVCHETSWFDSGIRGPACKKAASGSEGRRVVFQADNCFDEFYCSVISKDQGGAAATWRKKVLPVLRGALFRTIDNRTLVSSQHPGILLVSAHARRGDGKTRGASGAHLQSIIRGLGRAWNGRVNVTIHTDGHTKEVLEEIGTIDEDGRINVRALGSGDGVSLEAACLDIIRADVFLASDSTEDRGKGVKTERYDVAAGGFVDVTNDFWAGIVGRNTAVQIGQKGTWKLRVDWSSLSPVSALAREITSAMAHCDSSKGARTFKHLGGGVGMNLHTYHLPEANCEGADSWSDAAKTFLDHFETCPRYMNERRSVGDFMGAAMEYLFQSVRPEVIAEAERQAREAFPEGLPDPNNMVTVHMRWGDKPGEVGEKTPAEYFVTGVKRFVQMKGLGGSSPVHIYLASEDEVAIRAFGEKAPRNWRIHTSGPTGKGIQDVFLLTELIPPSVMFDVIYSTDVLEHTDCPLCELRTLHPKLKSNGVLIVHLRNDGADKSQGFGKYKKEQNHHIYTWNALLLANMLDSAGFIPCNVISEFSAWVHPIRVEHYERDKYAYCLLGLEHQGRRDEVNNLWAVAVKDAQSCEAYRRKLEDLLDCKY</sequence>
<accession>K0T6C0</accession>
<dbReference type="EMBL" id="AGNL01003776">
    <property type="protein sequence ID" value="EJK74333.1"/>
    <property type="molecule type" value="Genomic_DNA"/>
</dbReference>
<dbReference type="AlphaFoldDB" id="K0T6C0"/>
<name>K0T6C0_THAOC</name>
<dbReference type="Pfam" id="PF13489">
    <property type="entry name" value="Methyltransf_23"/>
    <property type="match status" value="1"/>
</dbReference>
<keyword evidence="2" id="KW-1185">Reference proteome</keyword>